<dbReference type="PANTHER" id="PTHR43343">
    <property type="entry name" value="PEPTIDASE S12"/>
    <property type="match status" value="1"/>
</dbReference>
<dbReference type="EMBL" id="JAAGWY010000002">
    <property type="protein sequence ID" value="NEN05922.1"/>
    <property type="molecule type" value="Genomic_DNA"/>
</dbReference>
<dbReference type="SMART" id="SM00228">
    <property type="entry name" value="PDZ"/>
    <property type="match status" value="1"/>
</dbReference>
<dbReference type="Gene3D" id="2.40.10.10">
    <property type="entry name" value="Trypsin-like serine proteases"/>
    <property type="match status" value="2"/>
</dbReference>
<evidence type="ECO:0000313" key="8">
    <source>
        <dbReference type="Proteomes" id="UP000474967"/>
    </source>
</evidence>
<keyword evidence="3" id="KW-0378">Hydrolase</keyword>
<feature type="transmembrane region" description="Helical" evidence="5">
    <location>
        <begin position="39"/>
        <end position="60"/>
    </location>
</feature>
<feature type="domain" description="PDZ" evidence="6">
    <location>
        <begin position="289"/>
        <end position="378"/>
    </location>
</feature>
<evidence type="ECO:0000313" key="7">
    <source>
        <dbReference type="EMBL" id="NEN05922.1"/>
    </source>
</evidence>
<dbReference type="SUPFAM" id="SSF50156">
    <property type="entry name" value="PDZ domain-like"/>
    <property type="match status" value="1"/>
</dbReference>
<dbReference type="Pfam" id="PF13180">
    <property type="entry name" value="PDZ_2"/>
    <property type="match status" value="1"/>
</dbReference>
<dbReference type="GO" id="GO:0006508">
    <property type="term" value="P:proteolysis"/>
    <property type="evidence" value="ECO:0007669"/>
    <property type="project" value="UniProtKB-KW"/>
</dbReference>
<dbReference type="InterPro" id="IPR001940">
    <property type="entry name" value="Peptidase_S1C"/>
</dbReference>
<sequence>MTDSGPSPEAPTPSADTTPPAGTTPEDARPTRPRRRRGWSIAIVAVIVALVVGGLLGWGVGRLGATRAASSSGSSGNGNTCNAITVANEVLPAIVTVSAAGESGAGTGTGEFIRKDGYIVTNNHVISTAVPGGAISVLLSSGAHFPAQLVGRDPRSDLAVLKIDDGSSLPVVPWGKSSDLVVGQPVVALGAPLGLSGTVTSGIVSALGRTVPVPSDNGHNAILANAIQTDASINPGNSGGALVTCEGSLIGINTAIATVPNASGVSGGGSVGIGFAIPSDFAQAIVAQLIDTGQVTYPSFGISVAPIPPAAAEDLKVPGGLYVQSVVAGGPSAQAGIQAGDVITEVNGHAATSVDILTQTVMTTKAGEKVPVTYLREGQTHTTTVTLQTPAS</sequence>
<dbReference type="PRINTS" id="PR00834">
    <property type="entry name" value="PROTEASES2C"/>
</dbReference>
<dbReference type="Pfam" id="PF13365">
    <property type="entry name" value="Trypsin_2"/>
    <property type="match status" value="1"/>
</dbReference>
<organism evidence="7 8">
    <name type="scientific">Leifsonia tongyongensis</name>
    <dbReference type="NCBI Taxonomy" id="1268043"/>
    <lineage>
        <taxon>Bacteria</taxon>
        <taxon>Bacillati</taxon>
        <taxon>Actinomycetota</taxon>
        <taxon>Actinomycetes</taxon>
        <taxon>Micrococcales</taxon>
        <taxon>Microbacteriaceae</taxon>
        <taxon>Leifsonia</taxon>
    </lineage>
</organism>
<gene>
    <name evidence="7" type="ORF">G3T36_08545</name>
</gene>
<evidence type="ECO:0000256" key="4">
    <source>
        <dbReference type="SAM" id="MobiDB-lite"/>
    </source>
</evidence>
<dbReference type="InterPro" id="IPR043504">
    <property type="entry name" value="Peptidase_S1_PA_chymotrypsin"/>
</dbReference>
<dbReference type="SUPFAM" id="SSF50494">
    <property type="entry name" value="Trypsin-like serine proteases"/>
    <property type="match status" value="1"/>
</dbReference>
<accession>A0A6L9XWV9</accession>
<dbReference type="Proteomes" id="UP000474967">
    <property type="component" value="Unassembled WGS sequence"/>
</dbReference>
<dbReference type="RefSeq" id="WP_163289331.1">
    <property type="nucleotide sequence ID" value="NZ_JAAGWY010000002.1"/>
</dbReference>
<keyword evidence="2" id="KW-0645">Protease</keyword>
<keyword evidence="5" id="KW-0812">Transmembrane</keyword>
<dbReference type="InterPro" id="IPR051201">
    <property type="entry name" value="Chloro_Bact_Ser_Proteases"/>
</dbReference>
<keyword evidence="8" id="KW-1185">Reference proteome</keyword>
<dbReference type="InterPro" id="IPR001478">
    <property type="entry name" value="PDZ"/>
</dbReference>
<dbReference type="PROSITE" id="PS50106">
    <property type="entry name" value="PDZ"/>
    <property type="match status" value="1"/>
</dbReference>
<reference evidence="7 8" key="1">
    <citation type="journal article" date="2014" name="J. Microbiol.">
        <title>Diaminobutyricibacter tongyongensis gen. nov., sp. nov. and Homoserinibacter gongjuensis gen. nov., sp. nov. belong to the family Microbacteriaceae.</title>
        <authorList>
            <person name="Kim S.J."/>
            <person name="Ahn J.H."/>
            <person name="Weon H.Y."/>
            <person name="Hamada M."/>
            <person name="Suzuki K."/>
            <person name="Kwon S.W."/>
        </authorList>
    </citation>
    <scope>NUCLEOTIDE SEQUENCE [LARGE SCALE GENOMIC DNA]</scope>
    <source>
        <strain evidence="7 8">NBRC 108724</strain>
    </source>
</reference>
<proteinExistence type="inferred from homology"/>
<feature type="compositionally biased region" description="Low complexity" evidence="4">
    <location>
        <begin position="12"/>
        <end position="25"/>
    </location>
</feature>
<keyword evidence="5" id="KW-0472">Membrane</keyword>
<dbReference type="InterPro" id="IPR036034">
    <property type="entry name" value="PDZ_sf"/>
</dbReference>
<keyword evidence="5" id="KW-1133">Transmembrane helix</keyword>
<protein>
    <submittedName>
        <fullName evidence="7">PDZ domain-containing protein</fullName>
    </submittedName>
</protein>
<evidence type="ECO:0000259" key="6">
    <source>
        <dbReference type="PROSITE" id="PS50106"/>
    </source>
</evidence>
<dbReference type="PANTHER" id="PTHR43343:SF3">
    <property type="entry name" value="PROTEASE DO-LIKE 8, CHLOROPLASTIC"/>
    <property type="match status" value="1"/>
</dbReference>
<name>A0A6L9XWV9_9MICO</name>
<evidence type="ECO:0000256" key="3">
    <source>
        <dbReference type="ARBA" id="ARBA00022801"/>
    </source>
</evidence>
<evidence type="ECO:0000256" key="2">
    <source>
        <dbReference type="ARBA" id="ARBA00022670"/>
    </source>
</evidence>
<dbReference type="GO" id="GO:0004252">
    <property type="term" value="F:serine-type endopeptidase activity"/>
    <property type="evidence" value="ECO:0007669"/>
    <property type="project" value="InterPro"/>
</dbReference>
<dbReference type="InterPro" id="IPR009003">
    <property type="entry name" value="Peptidase_S1_PA"/>
</dbReference>
<comment type="caution">
    <text evidence="7">The sequence shown here is derived from an EMBL/GenBank/DDBJ whole genome shotgun (WGS) entry which is preliminary data.</text>
</comment>
<evidence type="ECO:0000256" key="5">
    <source>
        <dbReference type="SAM" id="Phobius"/>
    </source>
</evidence>
<feature type="region of interest" description="Disordered" evidence="4">
    <location>
        <begin position="1"/>
        <end position="34"/>
    </location>
</feature>
<dbReference type="AlphaFoldDB" id="A0A6L9XWV9"/>
<comment type="similarity">
    <text evidence="1">Belongs to the peptidase S1C family.</text>
</comment>
<dbReference type="Gene3D" id="2.30.42.10">
    <property type="match status" value="1"/>
</dbReference>
<evidence type="ECO:0000256" key="1">
    <source>
        <dbReference type="ARBA" id="ARBA00010541"/>
    </source>
</evidence>